<dbReference type="Pfam" id="PF03514">
    <property type="entry name" value="GRAS"/>
    <property type="match status" value="1"/>
</dbReference>
<sequence>MASSAFASAEHSFYGVKDKLSPSNRSYGGVEEERMQILFSEAEDWGESQDISSFSDYRFHGSDMMKKQAPFSEYQRQEQLQQLLSDYGLLDNLQYDIASPPIQTSLDEIAKFSRISTELQDIIEARKDKPFQFPLTSLELLKNCGSRLRRLSGDGVLNPNTENNKAELSASETMRIASAKFIQSSSVAAVDLVLPGHPHDYHFSCSSEDEVRNVQLAEILLGAAEKVGCQQFDAASKLLNQCDELCCNTGNPVERVVYYISEALREKIDRETGRISIKGLGKKMNLDLDEDIMRPSPPNMLNHQLVPFSQIQQFSAIQTIMENVARAKKVHVVDFGIWSGVQWTVLMQALVNQRECSLELLKITAIGTCSQQVIEDTGKRLETFARLFNVPFSFKIIMLQDMLELKEDLFDLDEEESFVVYARFLLKTMIPRPERLESVMKVIKKLNPCVMVVTEVESNHNSPAFTHRFPEVLFYYSAYFDCLEECMERDDENRTVLESVYLGQGIRTILAAEGEERNIRNIKIDVWRAFFSRFGMVEVDLGTASLYQANLMVKKFPCGSSCTLDMNGKCLIIGWKGTPIHSLSAWKFK</sequence>
<evidence type="ECO:0000256" key="2">
    <source>
        <dbReference type="ARBA" id="ARBA00023163"/>
    </source>
</evidence>
<accession>A0ABD3LQZ3</accession>
<feature type="region of interest" description="Leucine repeat II (LRII)" evidence="3">
    <location>
        <begin position="376"/>
        <end position="408"/>
    </location>
</feature>
<feature type="short sequence motif" description="VHIID" evidence="3">
    <location>
        <begin position="330"/>
        <end position="334"/>
    </location>
</feature>
<evidence type="ECO:0000256" key="1">
    <source>
        <dbReference type="ARBA" id="ARBA00023015"/>
    </source>
</evidence>
<comment type="similarity">
    <text evidence="3">Belongs to the GRAS family.</text>
</comment>
<keyword evidence="2" id="KW-0804">Transcription</keyword>
<evidence type="ECO:0000313" key="5">
    <source>
        <dbReference type="Proteomes" id="UP001634007"/>
    </source>
</evidence>
<keyword evidence="1" id="KW-0805">Transcription regulation</keyword>
<proteinExistence type="inferred from homology"/>
<keyword evidence="5" id="KW-1185">Reference proteome</keyword>
<comment type="caution">
    <text evidence="3">Lacks conserved residue(s) required for the propagation of feature annotation.</text>
</comment>
<dbReference type="Proteomes" id="UP001634007">
    <property type="component" value="Unassembled WGS sequence"/>
</dbReference>
<dbReference type="AlphaFoldDB" id="A0ABD3LQZ3"/>
<protein>
    <submittedName>
        <fullName evidence="4">Uncharacterized protein</fullName>
    </submittedName>
</protein>
<evidence type="ECO:0000256" key="3">
    <source>
        <dbReference type="PROSITE-ProRule" id="PRU01191"/>
    </source>
</evidence>
<gene>
    <name evidence="4" type="ORF">ACJRO7_000375</name>
</gene>
<evidence type="ECO:0000313" key="4">
    <source>
        <dbReference type="EMBL" id="KAL3752969.1"/>
    </source>
</evidence>
<feature type="region of interest" description="SAW" evidence="3">
    <location>
        <begin position="511"/>
        <end position="587"/>
    </location>
</feature>
<dbReference type="EMBL" id="JBJKBG010000001">
    <property type="protein sequence ID" value="KAL3752969.1"/>
    <property type="molecule type" value="Genomic_DNA"/>
</dbReference>
<reference evidence="4 5" key="1">
    <citation type="submission" date="2024-11" db="EMBL/GenBank/DDBJ databases">
        <title>Chromosome-level genome assembly of Eucalyptus globulus Labill. provides insights into its genome evolution.</title>
        <authorList>
            <person name="Li X."/>
        </authorList>
    </citation>
    <scope>NUCLEOTIDE SEQUENCE [LARGE SCALE GENOMIC DNA]</scope>
    <source>
        <strain evidence="4">CL2024</strain>
        <tissue evidence="4">Fresh tender leaves</tissue>
    </source>
</reference>
<dbReference type="PANTHER" id="PTHR31636">
    <property type="entry name" value="OSJNBA0084A10.13 PROTEIN-RELATED"/>
    <property type="match status" value="1"/>
</dbReference>
<organism evidence="4 5">
    <name type="scientific">Eucalyptus globulus</name>
    <name type="common">Tasmanian blue gum</name>
    <dbReference type="NCBI Taxonomy" id="34317"/>
    <lineage>
        <taxon>Eukaryota</taxon>
        <taxon>Viridiplantae</taxon>
        <taxon>Streptophyta</taxon>
        <taxon>Embryophyta</taxon>
        <taxon>Tracheophyta</taxon>
        <taxon>Spermatophyta</taxon>
        <taxon>Magnoliopsida</taxon>
        <taxon>eudicotyledons</taxon>
        <taxon>Gunneridae</taxon>
        <taxon>Pentapetalae</taxon>
        <taxon>rosids</taxon>
        <taxon>malvids</taxon>
        <taxon>Myrtales</taxon>
        <taxon>Myrtaceae</taxon>
        <taxon>Myrtoideae</taxon>
        <taxon>Eucalypteae</taxon>
        <taxon>Eucalyptus</taxon>
    </lineage>
</organism>
<name>A0ABD3LQZ3_EUCGL</name>
<dbReference type="InterPro" id="IPR005202">
    <property type="entry name" value="TF_GRAS"/>
</dbReference>
<dbReference type="PROSITE" id="PS50985">
    <property type="entry name" value="GRAS"/>
    <property type="match status" value="1"/>
</dbReference>
<comment type="caution">
    <text evidence="4">The sequence shown here is derived from an EMBL/GenBank/DDBJ whole genome shotgun (WGS) entry which is preliminary data.</text>
</comment>